<dbReference type="Gene3D" id="3.90.1070.20">
    <property type="match status" value="1"/>
</dbReference>
<evidence type="ECO:0000259" key="15">
    <source>
        <dbReference type="Pfam" id="PF04567"/>
    </source>
</evidence>
<dbReference type="InterPro" id="IPR007644">
    <property type="entry name" value="RNA_pol_bsu_protrusion"/>
</dbReference>
<comment type="similarity">
    <text evidence="1 9">Belongs to the RNA polymerase beta chain family.</text>
</comment>
<dbReference type="FunFam" id="3.90.1070.20:FF:000002">
    <property type="entry name" value="DNA-directed RNA polymerase subunit beta"/>
    <property type="match status" value="1"/>
</dbReference>
<evidence type="ECO:0000256" key="3">
    <source>
        <dbReference type="ARBA" id="ARBA00012418"/>
    </source>
</evidence>
<reference evidence="16" key="1">
    <citation type="journal article" date="2020" name="J. Eukaryot. Microbiol.">
        <title>De novo Sequencing, Assembly and Annotation of the Transcriptome for the Free-Living Testate Amoeba Arcella intermedia.</title>
        <authorList>
            <person name="Ribeiro G.M."/>
            <person name="Porfirio-Sousa A.L."/>
            <person name="Maurer-Alcala X.X."/>
            <person name="Katz L.A."/>
            <person name="Lahr D.J.G."/>
        </authorList>
    </citation>
    <scope>NUCLEOTIDE SEQUENCE</scope>
</reference>
<dbReference type="Gene3D" id="2.40.50.150">
    <property type="match status" value="1"/>
</dbReference>
<evidence type="ECO:0000256" key="2">
    <source>
        <dbReference type="ARBA" id="ARBA00011206"/>
    </source>
</evidence>
<keyword evidence="7" id="KW-0804">Transcription</keyword>
<dbReference type="Pfam" id="PF00562">
    <property type="entry name" value="RNA_pol_Rpb2_6"/>
    <property type="match status" value="1"/>
</dbReference>
<evidence type="ECO:0000256" key="7">
    <source>
        <dbReference type="ARBA" id="ARBA00023163"/>
    </source>
</evidence>
<protein>
    <recommendedName>
        <fullName evidence="3">DNA-directed RNA polymerase</fullName>
        <ecNumber evidence="3">2.7.7.6</ecNumber>
    </recommendedName>
</protein>
<dbReference type="FunFam" id="3.90.1100.10:FF:000021">
    <property type="entry name" value="DNA-directed RNA polymerase subunit beta"/>
    <property type="match status" value="1"/>
</dbReference>
<dbReference type="InterPro" id="IPR007645">
    <property type="entry name" value="RNA_pol_Rpb2_3"/>
</dbReference>
<dbReference type="Pfam" id="PF04561">
    <property type="entry name" value="RNA_pol_Rpb2_2"/>
    <property type="match status" value="1"/>
</dbReference>
<proteinExistence type="inferred from homology"/>
<keyword evidence="5" id="KW-0808">Transferase</keyword>
<dbReference type="GO" id="GO:0032549">
    <property type="term" value="F:ribonucleoside binding"/>
    <property type="evidence" value="ECO:0007669"/>
    <property type="project" value="InterPro"/>
</dbReference>
<evidence type="ECO:0000259" key="12">
    <source>
        <dbReference type="Pfam" id="PF04563"/>
    </source>
</evidence>
<dbReference type="Gene3D" id="3.90.1100.10">
    <property type="match status" value="1"/>
</dbReference>
<comment type="subunit">
    <text evidence="2">Component of the RNA polymerase III (Pol III) complex consisting of 17 subunits.</text>
</comment>
<dbReference type="NCBIfam" id="NF007175">
    <property type="entry name" value="PRK09606.1"/>
    <property type="match status" value="1"/>
</dbReference>
<dbReference type="GO" id="GO:0000428">
    <property type="term" value="C:DNA-directed RNA polymerase complex"/>
    <property type="evidence" value="ECO:0007669"/>
    <property type="project" value="UniProtKB-KW"/>
</dbReference>
<feature type="domain" description="RNA polymerase Rpb2" evidence="13">
    <location>
        <begin position="425"/>
        <end position="489"/>
    </location>
</feature>
<dbReference type="InterPro" id="IPR007647">
    <property type="entry name" value="RNA_pol_Rpb2_5"/>
</dbReference>
<organism evidence="16">
    <name type="scientific">Arcella intermedia</name>
    <dbReference type="NCBI Taxonomy" id="1963864"/>
    <lineage>
        <taxon>Eukaryota</taxon>
        <taxon>Amoebozoa</taxon>
        <taxon>Tubulinea</taxon>
        <taxon>Elardia</taxon>
        <taxon>Arcellinida</taxon>
        <taxon>Sphaerothecina</taxon>
        <taxon>Arcellidae</taxon>
        <taxon>Arcella</taxon>
    </lineage>
</organism>
<dbReference type="InterPro" id="IPR037034">
    <property type="entry name" value="RNA_pol_Rpb2_2_sf"/>
</dbReference>
<dbReference type="GO" id="GO:0003677">
    <property type="term" value="F:DNA binding"/>
    <property type="evidence" value="ECO:0007669"/>
    <property type="project" value="InterPro"/>
</dbReference>
<comment type="catalytic activity">
    <reaction evidence="8">
        <text>RNA(n) + a ribonucleoside 5'-triphosphate = RNA(n+1) + diphosphate</text>
        <dbReference type="Rhea" id="RHEA:21248"/>
        <dbReference type="Rhea" id="RHEA-COMP:14527"/>
        <dbReference type="Rhea" id="RHEA-COMP:17342"/>
        <dbReference type="ChEBI" id="CHEBI:33019"/>
        <dbReference type="ChEBI" id="CHEBI:61557"/>
        <dbReference type="ChEBI" id="CHEBI:140395"/>
        <dbReference type="EC" id="2.7.7.6"/>
    </reaction>
</comment>
<keyword evidence="4" id="KW-0240">DNA-directed RNA polymerase</keyword>
<dbReference type="InterPro" id="IPR007646">
    <property type="entry name" value="RNA_pol_Rpb2_4"/>
</dbReference>
<dbReference type="Pfam" id="PF04563">
    <property type="entry name" value="RNA_pol_Rpb2_1"/>
    <property type="match status" value="1"/>
</dbReference>
<dbReference type="CDD" id="cd00653">
    <property type="entry name" value="RNA_pol_B_RPB2"/>
    <property type="match status" value="1"/>
</dbReference>
<evidence type="ECO:0000256" key="9">
    <source>
        <dbReference type="RuleBase" id="RU000434"/>
    </source>
</evidence>
<sequence>MTEPIKETKEKWKLLPAFLKTKGLVKQHIDSFNHFLRVDIHKILEANKLVRSSKDPNFFLEYKKIWVGDPEIEHDLISTKITPHECRLRDLTYSAPVYVNIEYTRGKEHVIQDYPELIGRLPIMLRSAKCVLTGKSEEELAHKYKECPLDPGGYFVVKGNEKVVLSHEQLQKNRIIVEVDNKKNLSASVTSSTTERKSKTTIIYTKGKFYLHNNTFTADLPIVIVLKGMGVESDQEIIQLVGSEPLYSTCMAASIEECTNQKIFTQEQALKWLGTKVKPFYRTRIRAMSEEARDILAEVVLTHIPVLYYNFHLKVIYVAHMLRRIIKATVDKEAIDDKDYYGNKRIELAGQLISLLFEDSFKQLNANLQKIAENALSKPHLATEFDMGKQIASVRDIMHKSIERALATGNWKLKRFKMDRVGVTQILSRLSFISSVGMMTRIQSQFEKSRKVSGPRALQPSQWGVLCPSDTPEGESCGLVKNLALLTHVTTDQDEEVVKKMAYNLGVEDVTILSGEEVNSPTTFLVFLNGVLIGVQTQPATFIRSFRMLRRAGQISEFVSIYCHRGHQTIDISTDGGRLCRPLIIVENGKSKVQDHHIQELSDGLRSFDDFLKEGLIEYIDVNEENNCRIAMYDREIIRATTHVEINPLTILGCVAGLIPYPHHNQSPRNTYQCAMGKQAMGNIGYNQYNRIDTLLLLVYPQRPLCKTKQIELIGFNKLGAGQNAMVAVMSYSGYDIEDAVVMNRASIDRGFGRCMVLKKDKCTLRKYANMTEDHLFKPDVANNQIAAKMYAKVDPDGLPSPNSIIDSGEVYMIKTVPAITEDMANLTASKAPPKLEDSRWSGRNSVVVDKVKKASLFS</sequence>
<evidence type="ECO:0000259" key="14">
    <source>
        <dbReference type="Pfam" id="PF04566"/>
    </source>
</evidence>
<evidence type="ECO:0000256" key="4">
    <source>
        <dbReference type="ARBA" id="ARBA00022478"/>
    </source>
</evidence>
<evidence type="ECO:0000259" key="13">
    <source>
        <dbReference type="Pfam" id="PF04565"/>
    </source>
</evidence>
<dbReference type="InterPro" id="IPR007642">
    <property type="entry name" value="RNA_pol_Rpb2_2"/>
</dbReference>
<dbReference type="SUPFAM" id="SSF64484">
    <property type="entry name" value="beta and beta-prime subunits of DNA dependent RNA-polymerase"/>
    <property type="match status" value="1"/>
</dbReference>
<name>A0A6B2KY21_9EUKA</name>
<dbReference type="GO" id="GO:0003899">
    <property type="term" value="F:DNA-directed RNA polymerase activity"/>
    <property type="evidence" value="ECO:0007669"/>
    <property type="project" value="UniProtKB-EC"/>
</dbReference>
<dbReference type="GO" id="GO:0006351">
    <property type="term" value="P:DNA-templated transcription"/>
    <property type="evidence" value="ECO:0007669"/>
    <property type="project" value="InterPro"/>
</dbReference>
<dbReference type="EMBL" id="GIBP01000529">
    <property type="protein sequence ID" value="NDV29498.1"/>
    <property type="molecule type" value="Transcribed_RNA"/>
</dbReference>
<dbReference type="InterPro" id="IPR007120">
    <property type="entry name" value="DNA-dir_RNAP_su2_dom"/>
</dbReference>
<dbReference type="EC" id="2.7.7.6" evidence="3"/>
<dbReference type="PANTHER" id="PTHR20856">
    <property type="entry name" value="DNA-DIRECTED RNA POLYMERASE I SUBUNIT 2"/>
    <property type="match status" value="1"/>
</dbReference>
<evidence type="ECO:0000259" key="11">
    <source>
        <dbReference type="Pfam" id="PF04561"/>
    </source>
</evidence>
<evidence type="ECO:0000256" key="5">
    <source>
        <dbReference type="ARBA" id="ARBA00022679"/>
    </source>
</evidence>
<dbReference type="AlphaFoldDB" id="A0A6B2KY21"/>
<dbReference type="Gene3D" id="3.90.1110.10">
    <property type="entry name" value="RNA polymerase Rpb2, domain 2"/>
    <property type="match status" value="1"/>
</dbReference>
<evidence type="ECO:0000256" key="1">
    <source>
        <dbReference type="ARBA" id="ARBA00006835"/>
    </source>
</evidence>
<feature type="domain" description="DNA-directed RNA polymerase subunit 2 hybrid-binding" evidence="10">
    <location>
        <begin position="655"/>
        <end position="853"/>
    </location>
</feature>
<evidence type="ECO:0000256" key="6">
    <source>
        <dbReference type="ARBA" id="ARBA00022695"/>
    </source>
</evidence>
<evidence type="ECO:0000313" key="16">
    <source>
        <dbReference type="EMBL" id="NDV29498.1"/>
    </source>
</evidence>
<dbReference type="Pfam" id="PF04567">
    <property type="entry name" value="RNA_pol_Rpb2_5"/>
    <property type="match status" value="1"/>
</dbReference>
<dbReference type="InterPro" id="IPR015712">
    <property type="entry name" value="DNA-dir_RNA_pol_su2"/>
</dbReference>
<dbReference type="FunFam" id="3.90.1110.10:FF:000006">
    <property type="entry name" value="DNA-directed RNA polymerase subunit beta"/>
    <property type="match status" value="1"/>
</dbReference>
<keyword evidence="6" id="KW-0548">Nucleotidyltransferase</keyword>
<evidence type="ECO:0000259" key="10">
    <source>
        <dbReference type="Pfam" id="PF00562"/>
    </source>
</evidence>
<dbReference type="Pfam" id="PF04565">
    <property type="entry name" value="RNA_pol_Rpb2_3"/>
    <property type="match status" value="1"/>
</dbReference>
<feature type="domain" description="RNA polymerase Rpb2" evidence="14">
    <location>
        <begin position="526"/>
        <end position="587"/>
    </location>
</feature>
<dbReference type="InterPro" id="IPR014724">
    <property type="entry name" value="RNA_pol_RPB2_OB-fold"/>
</dbReference>
<accession>A0A6B2KY21</accession>
<evidence type="ECO:0000256" key="8">
    <source>
        <dbReference type="ARBA" id="ARBA00048552"/>
    </source>
</evidence>
<feature type="domain" description="RNA polymerase Rpb2" evidence="11">
    <location>
        <begin position="172"/>
        <end position="347"/>
    </location>
</feature>
<feature type="domain" description="RNA polymerase beta subunit protrusion" evidence="12">
    <location>
        <begin position="23"/>
        <end position="387"/>
    </location>
</feature>
<feature type="domain" description="RNA polymerase Rpb2" evidence="15">
    <location>
        <begin position="608"/>
        <end position="637"/>
    </location>
</feature>
<dbReference type="Pfam" id="PF04566">
    <property type="entry name" value="RNA_pol_Rpb2_4"/>
    <property type="match status" value="1"/>
</dbReference>